<gene>
    <name evidence="3" type="primary">105316598</name>
</gene>
<dbReference type="AlphaFoldDB" id="A0A1X7VL71"/>
<sequence length="122" mass="13563">MASNKQEMQKSMQESWVAVEAGEGTGTKEPKSLSHVKSEEEITQMIAEAVTEERKDPIPIIRQEETTKTDISFTAEPEGVTSTATMEQSYLRSFLSTLLSPSFIISHLTVFLIGVLVGRRLM</sequence>
<keyword evidence="2" id="KW-1133">Transmembrane helix</keyword>
<name>A0A1X7VL71_AMPQE</name>
<reference evidence="3" key="2">
    <citation type="submission" date="2017-05" db="UniProtKB">
        <authorList>
            <consortium name="EnsemblMetazoa"/>
        </authorList>
    </citation>
    <scope>IDENTIFICATION</scope>
</reference>
<feature type="transmembrane region" description="Helical" evidence="2">
    <location>
        <begin position="94"/>
        <end position="117"/>
    </location>
</feature>
<keyword evidence="2" id="KW-0472">Membrane</keyword>
<dbReference type="KEGG" id="aqu:105316598"/>
<evidence type="ECO:0000256" key="1">
    <source>
        <dbReference type="SAM" id="MobiDB-lite"/>
    </source>
</evidence>
<evidence type="ECO:0000313" key="3">
    <source>
        <dbReference type="EnsemblMetazoa" id="Aqu2.1.40644_001"/>
    </source>
</evidence>
<keyword evidence="4" id="KW-1185">Reference proteome</keyword>
<feature type="region of interest" description="Disordered" evidence="1">
    <location>
        <begin position="1"/>
        <end position="39"/>
    </location>
</feature>
<dbReference type="EnsemblMetazoa" id="Aqu2.1.40644_001">
    <property type="protein sequence ID" value="Aqu2.1.40644_001"/>
    <property type="gene ID" value="Aqu2.1.40644"/>
</dbReference>
<proteinExistence type="predicted"/>
<keyword evidence="2" id="KW-0812">Transmembrane</keyword>
<dbReference type="Proteomes" id="UP000007879">
    <property type="component" value="Unassembled WGS sequence"/>
</dbReference>
<protein>
    <submittedName>
        <fullName evidence="3">Uncharacterized protein</fullName>
    </submittedName>
</protein>
<accession>A0A1X7VL71</accession>
<dbReference type="InParanoid" id="A0A1X7VL71"/>
<feature type="compositionally biased region" description="Polar residues" evidence="1">
    <location>
        <begin position="1"/>
        <end position="14"/>
    </location>
</feature>
<organism evidence="3">
    <name type="scientific">Amphimedon queenslandica</name>
    <name type="common">Sponge</name>
    <dbReference type="NCBI Taxonomy" id="400682"/>
    <lineage>
        <taxon>Eukaryota</taxon>
        <taxon>Metazoa</taxon>
        <taxon>Porifera</taxon>
        <taxon>Demospongiae</taxon>
        <taxon>Heteroscleromorpha</taxon>
        <taxon>Haplosclerida</taxon>
        <taxon>Niphatidae</taxon>
        <taxon>Amphimedon</taxon>
    </lineage>
</organism>
<evidence type="ECO:0000256" key="2">
    <source>
        <dbReference type="SAM" id="Phobius"/>
    </source>
</evidence>
<reference evidence="4" key="1">
    <citation type="journal article" date="2010" name="Nature">
        <title>The Amphimedon queenslandica genome and the evolution of animal complexity.</title>
        <authorList>
            <person name="Srivastava M."/>
            <person name="Simakov O."/>
            <person name="Chapman J."/>
            <person name="Fahey B."/>
            <person name="Gauthier M.E."/>
            <person name="Mitros T."/>
            <person name="Richards G.S."/>
            <person name="Conaco C."/>
            <person name="Dacre M."/>
            <person name="Hellsten U."/>
            <person name="Larroux C."/>
            <person name="Putnam N.H."/>
            <person name="Stanke M."/>
            <person name="Adamska M."/>
            <person name="Darling A."/>
            <person name="Degnan S.M."/>
            <person name="Oakley T.H."/>
            <person name="Plachetzki D.C."/>
            <person name="Zhai Y."/>
            <person name="Adamski M."/>
            <person name="Calcino A."/>
            <person name="Cummins S.F."/>
            <person name="Goodstein D.M."/>
            <person name="Harris C."/>
            <person name="Jackson D.J."/>
            <person name="Leys S.P."/>
            <person name="Shu S."/>
            <person name="Woodcroft B.J."/>
            <person name="Vervoort M."/>
            <person name="Kosik K.S."/>
            <person name="Manning G."/>
            <person name="Degnan B.M."/>
            <person name="Rokhsar D.S."/>
        </authorList>
    </citation>
    <scope>NUCLEOTIDE SEQUENCE [LARGE SCALE GENOMIC DNA]</scope>
</reference>
<evidence type="ECO:0000313" key="4">
    <source>
        <dbReference type="Proteomes" id="UP000007879"/>
    </source>
</evidence>
<dbReference type="EnsemblMetazoa" id="XM_011411621.2">
    <property type="protein sequence ID" value="XP_011409923.1"/>
    <property type="gene ID" value="LOC105316598"/>
</dbReference>
<feature type="compositionally biased region" description="Basic and acidic residues" evidence="1">
    <location>
        <begin position="26"/>
        <end position="39"/>
    </location>
</feature>